<keyword evidence="2" id="KW-0808">Transferase</keyword>
<dbReference type="PANTHER" id="PTHR43619">
    <property type="entry name" value="S-ADENOSYL-L-METHIONINE-DEPENDENT METHYLTRANSFERASE YKTD-RELATED"/>
    <property type="match status" value="1"/>
</dbReference>
<proteinExistence type="predicted"/>
<name>A0ABZ1FMU5_9ACTN</name>
<dbReference type="GO" id="GO:0008168">
    <property type="term" value="F:methyltransferase activity"/>
    <property type="evidence" value="ECO:0007669"/>
    <property type="project" value="UniProtKB-KW"/>
</dbReference>
<accession>A0ABZ1FMU5</accession>
<dbReference type="SUPFAM" id="SSF53335">
    <property type="entry name" value="S-adenosyl-L-methionine-dependent methyltransferases"/>
    <property type="match status" value="1"/>
</dbReference>
<dbReference type="InterPro" id="IPR029063">
    <property type="entry name" value="SAM-dependent_MTases_sf"/>
</dbReference>
<keyword evidence="4" id="KW-1185">Reference proteome</keyword>
<gene>
    <name evidence="3" type="ORF">OG863_27690</name>
</gene>
<evidence type="ECO:0000256" key="1">
    <source>
        <dbReference type="ARBA" id="ARBA00022603"/>
    </source>
</evidence>
<dbReference type="InterPro" id="IPR007213">
    <property type="entry name" value="Ppm1/Ppm2/Tcmp"/>
</dbReference>
<reference evidence="3 4" key="1">
    <citation type="submission" date="2022-10" db="EMBL/GenBank/DDBJ databases">
        <title>The complete genomes of actinobacterial strains from the NBC collection.</title>
        <authorList>
            <person name="Joergensen T.S."/>
            <person name="Alvarez Arevalo M."/>
            <person name="Sterndorff E.B."/>
            <person name="Faurdal D."/>
            <person name="Vuksanovic O."/>
            <person name="Mourched A.-S."/>
            <person name="Charusanti P."/>
            <person name="Shaw S."/>
            <person name="Blin K."/>
            <person name="Weber T."/>
        </authorList>
    </citation>
    <scope>NUCLEOTIDE SEQUENCE [LARGE SCALE GENOMIC DNA]</scope>
    <source>
        <strain evidence="3 4">NBC 01774</strain>
    </source>
</reference>
<dbReference type="PANTHER" id="PTHR43619:SF2">
    <property type="entry name" value="S-ADENOSYL-L-METHIONINE-DEPENDENT METHYLTRANSFERASES SUPERFAMILY PROTEIN"/>
    <property type="match status" value="1"/>
</dbReference>
<dbReference type="Gene3D" id="3.40.50.150">
    <property type="entry name" value="Vaccinia Virus protein VP39"/>
    <property type="match status" value="1"/>
</dbReference>
<protein>
    <submittedName>
        <fullName evidence="3">Class I SAM-dependent methyltransferase</fullName>
    </submittedName>
</protein>
<dbReference type="Pfam" id="PF04072">
    <property type="entry name" value="LCM"/>
    <property type="match status" value="1"/>
</dbReference>
<organism evidence="3 4">
    <name type="scientific">Streptomyces decoyicus</name>
    <dbReference type="NCBI Taxonomy" id="249567"/>
    <lineage>
        <taxon>Bacteria</taxon>
        <taxon>Bacillati</taxon>
        <taxon>Actinomycetota</taxon>
        <taxon>Actinomycetes</taxon>
        <taxon>Kitasatosporales</taxon>
        <taxon>Streptomycetaceae</taxon>
        <taxon>Streptomyces</taxon>
    </lineage>
</organism>
<keyword evidence="1 3" id="KW-0489">Methyltransferase</keyword>
<dbReference type="InterPro" id="IPR016874">
    <property type="entry name" value="TcmP-like"/>
</dbReference>
<dbReference type="EMBL" id="CP109106">
    <property type="protein sequence ID" value="WSB71421.1"/>
    <property type="molecule type" value="Genomic_DNA"/>
</dbReference>
<dbReference type="PIRSF" id="PIRSF028177">
    <property type="entry name" value="Polyketide_synth_Omtfrase_TcmP"/>
    <property type="match status" value="1"/>
</dbReference>
<sequence length="272" mass="30245">MTSPSTKVQLTEEKETLLATLYGRAIDSRAKNPILGDTTAADTVRRLDYDFTRMRLSPGDAAGVALRARQLDVWTARFLARHEEATVVHLGCGLDTRVQRLDPGPGVRWYDIDYPEVIALRRELYPERAGYTAIPSSVTDPAWTAQIPSDRPTMIVAEGLLMYLTEEDGTALLRRLMAHVPGGELAFDAFSRFAIRAQRLNRVVVKAGARLHWGTDPAGIARLSPQLEIVEHLSALEIPGIEKLPAAYRLAARASLKVPAVRDMARMYHCRF</sequence>
<dbReference type="Proteomes" id="UP001344251">
    <property type="component" value="Chromosome"/>
</dbReference>
<dbReference type="GO" id="GO:0032259">
    <property type="term" value="P:methylation"/>
    <property type="evidence" value="ECO:0007669"/>
    <property type="project" value="UniProtKB-KW"/>
</dbReference>
<dbReference type="RefSeq" id="WP_326621033.1">
    <property type="nucleotide sequence ID" value="NZ_CP109106.1"/>
</dbReference>
<evidence type="ECO:0000313" key="3">
    <source>
        <dbReference type="EMBL" id="WSB71421.1"/>
    </source>
</evidence>
<evidence type="ECO:0000313" key="4">
    <source>
        <dbReference type="Proteomes" id="UP001344251"/>
    </source>
</evidence>
<evidence type="ECO:0000256" key="2">
    <source>
        <dbReference type="ARBA" id="ARBA00022679"/>
    </source>
</evidence>